<evidence type="ECO:0000313" key="10">
    <source>
        <dbReference type="Proteomes" id="UP000290545"/>
    </source>
</evidence>
<evidence type="ECO:0000256" key="5">
    <source>
        <dbReference type="ARBA" id="ARBA00022692"/>
    </source>
</evidence>
<evidence type="ECO:0000256" key="8">
    <source>
        <dbReference type="SAM" id="SignalP"/>
    </source>
</evidence>
<keyword evidence="4" id="KW-1134">Transmembrane beta strand</keyword>
<dbReference type="Gene3D" id="1.20.1600.10">
    <property type="entry name" value="Outer membrane efflux proteins (OEP)"/>
    <property type="match status" value="1"/>
</dbReference>
<dbReference type="InterPro" id="IPR003423">
    <property type="entry name" value="OMP_efflux"/>
</dbReference>
<sequence>MKKKLFISFILFSGITGAAYSQVQTNTELKTLINQSFSYFPTLKEADNSIVAAEQRVQLAELKVPEVNGNASYNYIRPKITLPLEVDNKVQEFQFAPVHSGNVAINAEYALFDFGRLKRNVERAKTDVQFAKDNAAYARTQLAYQVAAIYYNIVYFQKALNIQDSVLDYLNENKRVIESKLKNGDAIKIDLLNIQANIDAEQNRSIDLRSQLRKQLNLLAYTTGSQDASGKAFDFDLALRDAASALSEAQASNLDFMLAKDRIAQATGDVEVAKLGDRPSVNLNAAAGYKNGYVPNVTELRFNYIAGVSLKVPIYNGSRTKKQVTLAETAVKQNELAIESLNNTYKKDIEQALTDISTNLSSIKNTRSQIEQTRAAQQIAASRFLNGAGTNLDITTASSNYQRALLTALQYEYHLCLAKVELARLMGYKYW</sequence>
<dbReference type="Proteomes" id="UP000290545">
    <property type="component" value="Unassembled WGS sequence"/>
</dbReference>
<dbReference type="GO" id="GO:0015288">
    <property type="term" value="F:porin activity"/>
    <property type="evidence" value="ECO:0007669"/>
    <property type="project" value="TreeGrafter"/>
</dbReference>
<keyword evidence="3" id="KW-0813">Transport</keyword>
<dbReference type="SUPFAM" id="SSF56954">
    <property type="entry name" value="Outer membrane efflux proteins (OEP)"/>
    <property type="match status" value="1"/>
</dbReference>
<dbReference type="AlphaFoldDB" id="A0A4Q1D9H7"/>
<evidence type="ECO:0000256" key="1">
    <source>
        <dbReference type="ARBA" id="ARBA00004442"/>
    </source>
</evidence>
<dbReference type="RefSeq" id="WP_129001107.1">
    <property type="nucleotide sequence ID" value="NZ_SDHZ01000001.1"/>
</dbReference>
<evidence type="ECO:0000256" key="7">
    <source>
        <dbReference type="ARBA" id="ARBA00023237"/>
    </source>
</evidence>
<proteinExistence type="inferred from homology"/>
<reference evidence="9 10" key="1">
    <citation type="submission" date="2019-01" db="EMBL/GenBank/DDBJ databases">
        <title>Filimonas sp. strain TTM-71.</title>
        <authorList>
            <person name="Chen W.-M."/>
        </authorList>
    </citation>
    <scope>NUCLEOTIDE SEQUENCE [LARGE SCALE GENOMIC DNA]</scope>
    <source>
        <strain evidence="9 10">TTM-71</strain>
    </source>
</reference>
<feature type="signal peptide" evidence="8">
    <location>
        <begin position="1"/>
        <end position="18"/>
    </location>
</feature>
<dbReference type="PANTHER" id="PTHR30026:SF20">
    <property type="entry name" value="OUTER MEMBRANE PROTEIN TOLC"/>
    <property type="match status" value="1"/>
</dbReference>
<dbReference type="InterPro" id="IPR051906">
    <property type="entry name" value="TolC-like"/>
</dbReference>
<keyword evidence="6" id="KW-0472">Membrane</keyword>
<keyword evidence="7" id="KW-0998">Cell outer membrane</keyword>
<accession>A0A4Q1D9H7</accession>
<evidence type="ECO:0000313" key="9">
    <source>
        <dbReference type="EMBL" id="RXK85355.1"/>
    </source>
</evidence>
<protein>
    <submittedName>
        <fullName evidence="9">TolC family protein</fullName>
    </submittedName>
</protein>
<dbReference type="GO" id="GO:1990281">
    <property type="term" value="C:efflux pump complex"/>
    <property type="evidence" value="ECO:0007669"/>
    <property type="project" value="TreeGrafter"/>
</dbReference>
<dbReference type="EMBL" id="SDHZ01000001">
    <property type="protein sequence ID" value="RXK85355.1"/>
    <property type="molecule type" value="Genomic_DNA"/>
</dbReference>
<keyword evidence="5" id="KW-0812">Transmembrane</keyword>
<gene>
    <name evidence="9" type="ORF">ESB13_00585</name>
</gene>
<evidence type="ECO:0000256" key="4">
    <source>
        <dbReference type="ARBA" id="ARBA00022452"/>
    </source>
</evidence>
<evidence type="ECO:0000256" key="3">
    <source>
        <dbReference type="ARBA" id="ARBA00022448"/>
    </source>
</evidence>
<evidence type="ECO:0000256" key="2">
    <source>
        <dbReference type="ARBA" id="ARBA00007613"/>
    </source>
</evidence>
<keyword evidence="8" id="KW-0732">Signal</keyword>
<comment type="caution">
    <text evidence="9">The sequence shown here is derived from an EMBL/GenBank/DDBJ whole genome shotgun (WGS) entry which is preliminary data.</text>
</comment>
<comment type="similarity">
    <text evidence="2">Belongs to the outer membrane factor (OMF) (TC 1.B.17) family.</text>
</comment>
<dbReference type="GO" id="GO:0015562">
    <property type="term" value="F:efflux transmembrane transporter activity"/>
    <property type="evidence" value="ECO:0007669"/>
    <property type="project" value="InterPro"/>
</dbReference>
<dbReference type="GO" id="GO:0009279">
    <property type="term" value="C:cell outer membrane"/>
    <property type="evidence" value="ECO:0007669"/>
    <property type="project" value="UniProtKB-SubCell"/>
</dbReference>
<comment type="subcellular location">
    <subcellularLocation>
        <location evidence="1">Cell outer membrane</location>
    </subcellularLocation>
</comment>
<dbReference type="PANTHER" id="PTHR30026">
    <property type="entry name" value="OUTER MEMBRANE PROTEIN TOLC"/>
    <property type="match status" value="1"/>
</dbReference>
<feature type="chain" id="PRO_5020526990" evidence="8">
    <location>
        <begin position="19"/>
        <end position="431"/>
    </location>
</feature>
<keyword evidence="10" id="KW-1185">Reference proteome</keyword>
<organism evidence="9 10">
    <name type="scientific">Filimonas effusa</name>
    <dbReference type="NCBI Taxonomy" id="2508721"/>
    <lineage>
        <taxon>Bacteria</taxon>
        <taxon>Pseudomonadati</taxon>
        <taxon>Bacteroidota</taxon>
        <taxon>Chitinophagia</taxon>
        <taxon>Chitinophagales</taxon>
        <taxon>Chitinophagaceae</taxon>
        <taxon>Filimonas</taxon>
    </lineage>
</organism>
<evidence type="ECO:0000256" key="6">
    <source>
        <dbReference type="ARBA" id="ARBA00023136"/>
    </source>
</evidence>
<dbReference type="Pfam" id="PF02321">
    <property type="entry name" value="OEP"/>
    <property type="match status" value="2"/>
</dbReference>
<name>A0A4Q1D9H7_9BACT</name>
<dbReference type="OrthoDB" id="1674528at2"/>